<accession>A0A7W4ZAI9</accession>
<dbReference type="Pfam" id="PF03974">
    <property type="entry name" value="Ecotin"/>
    <property type="match status" value="1"/>
</dbReference>
<evidence type="ECO:0000256" key="2">
    <source>
        <dbReference type="SAM" id="SignalP"/>
    </source>
</evidence>
<comment type="similarity">
    <text evidence="1">Belongs to the protease inhibitor I11 (ecotin) family.</text>
</comment>
<feature type="chain" id="PRO_5030942888" evidence="2">
    <location>
        <begin position="22"/>
        <end position="154"/>
    </location>
</feature>
<protein>
    <submittedName>
        <fullName evidence="3">Ecotin</fullName>
    </submittedName>
</protein>
<gene>
    <name evidence="3" type="ORF">FHS09_003758</name>
</gene>
<keyword evidence="2" id="KW-0732">Signal</keyword>
<evidence type="ECO:0000256" key="1">
    <source>
        <dbReference type="ARBA" id="ARBA00010558"/>
    </source>
</evidence>
<sequence>MPLRCALFAALLLFTTAAACSDLDAFPESLDGKRRQVIHLPTVADESRFMVELVPGKYEMVDCNLRGYRAPLKRGTLSGWGYGYYVLGEPRPAPTTLKACPEGNEARRFVRVRGEGLMVSYNSERPLVVYLPEGFELKYRVWRADKTLSDAHSK</sequence>
<evidence type="ECO:0000313" key="3">
    <source>
        <dbReference type="EMBL" id="MBB3062908.1"/>
    </source>
</evidence>
<comment type="caution">
    <text evidence="3">The sequence shown here is derived from an EMBL/GenBank/DDBJ whole genome shotgun (WGS) entry which is preliminary data.</text>
</comment>
<proteinExistence type="inferred from homology"/>
<keyword evidence="4" id="KW-1185">Reference proteome</keyword>
<dbReference type="InterPro" id="IPR005658">
    <property type="entry name" value="Prot_inh_ecotin"/>
</dbReference>
<dbReference type="RefSeq" id="WP_183462617.1">
    <property type="nucleotide sequence ID" value="NZ_JACHWZ010000021.1"/>
</dbReference>
<name>A0A7W4ZAI9_9GAMM</name>
<dbReference type="PANTHER" id="PTHR35890">
    <property type="match status" value="1"/>
</dbReference>
<dbReference type="PROSITE" id="PS51257">
    <property type="entry name" value="PROKAR_LIPOPROTEIN"/>
    <property type="match status" value="1"/>
</dbReference>
<dbReference type="EMBL" id="JACHWZ010000021">
    <property type="protein sequence ID" value="MBB3062908.1"/>
    <property type="molecule type" value="Genomic_DNA"/>
</dbReference>
<dbReference type="AlphaFoldDB" id="A0A7W4ZAI9"/>
<reference evidence="3 4" key="1">
    <citation type="submission" date="2020-08" db="EMBL/GenBank/DDBJ databases">
        <title>Genomic Encyclopedia of Type Strains, Phase III (KMG-III): the genomes of soil and plant-associated and newly described type strains.</title>
        <authorList>
            <person name="Whitman W."/>
        </authorList>
    </citation>
    <scope>NUCLEOTIDE SEQUENCE [LARGE SCALE GENOMIC DNA]</scope>
    <source>
        <strain evidence="3 4">CECT 8799</strain>
    </source>
</reference>
<dbReference type="GO" id="GO:0004867">
    <property type="term" value="F:serine-type endopeptidase inhibitor activity"/>
    <property type="evidence" value="ECO:0007669"/>
    <property type="project" value="InterPro"/>
</dbReference>
<organism evidence="3 4">
    <name type="scientific">Microbulbifer rhizosphaerae</name>
    <dbReference type="NCBI Taxonomy" id="1562603"/>
    <lineage>
        <taxon>Bacteria</taxon>
        <taxon>Pseudomonadati</taxon>
        <taxon>Pseudomonadota</taxon>
        <taxon>Gammaproteobacteria</taxon>
        <taxon>Cellvibrionales</taxon>
        <taxon>Microbulbiferaceae</taxon>
        <taxon>Microbulbifer</taxon>
    </lineage>
</organism>
<dbReference type="PANTHER" id="PTHR35890:SF3">
    <property type="entry name" value="ECOTIN"/>
    <property type="match status" value="1"/>
</dbReference>
<dbReference type="Gene3D" id="2.60.40.550">
    <property type="entry name" value="Ecotin"/>
    <property type="match status" value="1"/>
</dbReference>
<dbReference type="InterPro" id="IPR036198">
    <property type="entry name" value="Ecotin_sf"/>
</dbReference>
<feature type="signal peptide" evidence="2">
    <location>
        <begin position="1"/>
        <end position="21"/>
    </location>
</feature>
<dbReference type="SUPFAM" id="SSF49772">
    <property type="entry name" value="Ecotin, trypsin inhibitor"/>
    <property type="match status" value="1"/>
</dbReference>
<dbReference type="Proteomes" id="UP000535937">
    <property type="component" value="Unassembled WGS sequence"/>
</dbReference>
<evidence type="ECO:0000313" key="4">
    <source>
        <dbReference type="Proteomes" id="UP000535937"/>
    </source>
</evidence>